<evidence type="ECO:0000313" key="2">
    <source>
        <dbReference type="Proteomes" id="UP000299102"/>
    </source>
</evidence>
<dbReference type="EMBL" id="BGZK01000014">
    <property type="protein sequence ID" value="GBP04436.1"/>
    <property type="molecule type" value="Genomic_DNA"/>
</dbReference>
<gene>
    <name evidence="1" type="ORF">EVAR_3832_1</name>
</gene>
<accession>A0A4C1SR92</accession>
<dbReference type="Proteomes" id="UP000299102">
    <property type="component" value="Unassembled WGS sequence"/>
</dbReference>
<organism evidence="1 2">
    <name type="scientific">Eumeta variegata</name>
    <name type="common">Bagworm moth</name>
    <name type="synonym">Eumeta japonica</name>
    <dbReference type="NCBI Taxonomy" id="151549"/>
    <lineage>
        <taxon>Eukaryota</taxon>
        <taxon>Metazoa</taxon>
        <taxon>Ecdysozoa</taxon>
        <taxon>Arthropoda</taxon>
        <taxon>Hexapoda</taxon>
        <taxon>Insecta</taxon>
        <taxon>Pterygota</taxon>
        <taxon>Neoptera</taxon>
        <taxon>Endopterygota</taxon>
        <taxon>Lepidoptera</taxon>
        <taxon>Glossata</taxon>
        <taxon>Ditrysia</taxon>
        <taxon>Tineoidea</taxon>
        <taxon>Psychidae</taxon>
        <taxon>Oiketicinae</taxon>
        <taxon>Eumeta</taxon>
    </lineage>
</organism>
<dbReference type="AlphaFoldDB" id="A0A4C1SR92"/>
<name>A0A4C1SR92_EUMVA</name>
<sequence>MKLRNVDIFLAPVLAAVAQPRHGGKDVTRRARSETRRVFVLFMEYDLNTKKDKKLGIFICKRVTEIVLRNGNSEHRASGASGARAESKRYLRQEICFG</sequence>
<protein>
    <submittedName>
        <fullName evidence="1">Uncharacterized protein</fullName>
    </submittedName>
</protein>
<reference evidence="1 2" key="1">
    <citation type="journal article" date="2019" name="Commun. Biol.">
        <title>The bagworm genome reveals a unique fibroin gene that provides high tensile strength.</title>
        <authorList>
            <person name="Kono N."/>
            <person name="Nakamura H."/>
            <person name="Ohtoshi R."/>
            <person name="Tomita M."/>
            <person name="Numata K."/>
            <person name="Arakawa K."/>
        </authorList>
    </citation>
    <scope>NUCLEOTIDE SEQUENCE [LARGE SCALE GENOMIC DNA]</scope>
</reference>
<proteinExistence type="predicted"/>
<evidence type="ECO:0000313" key="1">
    <source>
        <dbReference type="EMBL" id="GBP04436.1"/>
    </source>
</evidence>
<keyword evidence="2" id="KW-1185">Reference proteome</keyword>
<comment type="caution">
    <text evidence="1">The sequence shown here is derived from an EMBL/GenBank/DDBJ whole genome shotgun (WGS) entry which is preliminary data.</text>
</comment>